<protein>
    <submittedName>
        <fullName evidence="1">Phage tail protein</fullName>
    </submittedName>
</protein>
<dbReference type="AlphaFoldDB" id="A0A2K1QCR1"/>
<dbReference type="InterPro" id="IPR051220">
    <property type="entry name" value="TFA_Chaperone"/>
</dbReference>
<dbReference type="OrthoDB" id="8778827at2"/>
<evidence type="ECO:0000313" key="1">
    <source>
        <dbReference type="EMBL" id="PNS12815.1"/>
    </source>
</evidence>
<organism evidence="1 2">
    <name type="scientific">Mixta theicola</name>
    <dbReference type="NCBI Taxonomy" id="1458355"/>
    <lineage>
        <taxon>Bacteria</taxon>
        <taxon>Pseudomonadati</taxon>
        <taxon>Pseudomonadota</taxon>
        <taxon>Gammaproteobacteria</taxon>
        <taxon>Enterobacterales</taxon>
        <taxon>Erwiniaceae</taxon>
        <taxon>Mixta</taxon>
    </lineage>
</organism>
<keyword evidence="2" id="KW-1185">Reference proteome</keyword>
<dbReference type="RefSeq" id="WP_103058285.1">
    <property type="nucleotide sequence ID" value="NZ_BSOF01000026.1"/>
</dbReference>
<dbReference type="PANTHER" id="PTHR34413">
    <property type="entry name" value="PROPHAGE TAIL FIBER ASSEMBLY PROTEIN HOMOLOG TFAE-RELATED-RELATED"/>
    <property type="match status" value="1"/>
</dbReference>
<sequence length="132" mass="14811">MKTFYSQSVPGFYVEGISNLPEDAKEISETLWQQLLEGQSAGKIIDFTSKPPALSEYVRTPEDYMTEATAQKTALRLEADNKIAPLDDAIALGIATDEERASYDKWRKYRVLLNRVDISAAPDITWPISPVQ</sequence>
<dbReference type="PANTHER" id="PTHR34413:SF2">
    <property type="entry name" value="PROPHAGE TAIL FIBER ASSEMBLY PROTEIN HOMOLOG TFAE-RELATED"/>
    <property type="match status" value="1"/>
</dbReference>
<name>A0A2K1QCR1_9GAMM</name>
<proteinExistence type="predicted"/>
<accession>A0A2K1QCR1</accession>
<comment type="caution">
    <text evidence="1">The sequence shown here is derived from an EMBL/GenBank/DDBJ whole genome shotgun (WGS) entry which is preliminary data.</text>
</comment>
<evidence type="ECO:0000313" key="2">
    <source>
        <dbReference type="Proteomes" id="UP000236345"/>
    </source>
</evidence>
<dbReference type="InterPro" id="IPR003458">
    <property type="entry name" value="Phage_T4_Gp38_tail_assem"/>
</dbReference>
<reference evidence="2" key="1">
    <citation type="submission" date="2017-09" db="EMBL/GenBank/DDBJ databases">
        <authorList>
            <person name="Palmer M."/>
            <person name="Steenkamp E.T."/>
            <person name="Coetzee M.P."/>
            <person name="Avontuur J.R."/>
            <person name="Van Zyl E."/>
            <person name="Chan W.-Y."/>
            <person name="Blom J."/>
            <person name="Venter S.N."/>
        </authorList>
    </citation>
    <scope>NUCLEOTIDE SEQUENCE [LARGE SCALE GENOMIC DNA]</scope>
    <source>
        <strain evidence="2">QC88-366</strain>
    </source>
</reference>
<dbReference type="Proteomes" id="UP000236345">
    <property type="component" value="Unassembled WGS sequence"/>
</dbReference>
<dbReference type="Pfam" id="PF02413">
    <property type="entry name" value="Caudo_TAP"/>
    <property type="match status" value="1"/>
</dbReference>
<dbReference type="EMBL" id="NWUO01000002">
    <property type="protein sequence ID" value="PNS12815.1"/>
    <property type="molecule type" value="Genomic_DNA"/>
</dbReference>
<gene>
    <name evidence="1" type="ORF">COO59_02535</name>
</gene>